<protein>
    <recommendedName>
        <fullName evidence="2">uroporphyrinogen-III C-methyltransferase</fullName>
        <ecNumber evidence="2">2.1.1.107</ecNumber>
    </recommendedName>
</protein>
<evidence type="ECO:0000256" key="1">
    <source>
        <dbReference type="ARBA" id="ARBA00005879"/>
    </source>
</evidence>
<dbReference type="FunFam" id="3.40.1010.10:FF:000001">
    <property type="entry name" value="Siroheme synthase"/>
    <property type="match status" value="1"/>
</dbReference>
<accession>A0A135WEV3</accession>
<dbReference type="EC" id="2.1.1.107" evidence="2"/>
<dbReference type="OrthoDB" id="9815856at2"/>
<keyword evidence="4 8" id="KW-0808">Transferase</keyword>
<evidence type="ECO:0000256" key="2">
    <source>
        <dbReference type="ARBA" id="ARBA00012162"/>
    </source>
</evidence>
<dbReference type="GO" id="GO:0004851">
    <property type="term" value="F:uroporphyrin-III C-methyltransferase activity"/>
    <property type="evidence" value="ECO:0007669"/>
    <property type="project" value="UniProtKB-EC"/>
</dbReference>
<dbReference type="RefSeq" id="WP_062651689.1">
    <property type="nucleotide sequence ID" value="NZ_LPUR01000011.1"/>
</dbReference>
<reference evidence="11" key="1">
    <citation type="submission" date="2015-12" db="EMBL/GenBank/DDBJ databases">
        <title>Genome sequence of a biocontrol rhizobacterium Chryseobacterium kwangjuense strain KJ1R5 isolated from pepper (Capsicum annuum L.).</title>
        <authorList>
            <person name="Jeong J.-J."/>
            <person name="Park H."/>
            <person name="Mannaa M."/>
            <person name="Sang M.K."/>
            <person name="Choi I.-G."/>
            <person name="Kim K.D."/>
        </authorList>
    </citation>
    <scope>NUCLEOTIDE SEQUENCE [LARGE SCALE GENOMIC DNA]</scope>
    <source>
        <strain evidence="11">KJ1R5</strain>
    </source>
</reference>
<dbReference type="InterPro" id="IPR035996">
    <property type="entry name" value="4pyrrol_Methylase_sf"/>
</dbReference>
<evidence type="ECO:0000259" key="9">
    <source>
        <dbReference type="Pfam" id="PF00590"/>
    </source>
</evidence>
<dbReference type="PROSITE" id="PS00839">
    <property type="entry name" value="SUMT_1"/>
    <property type="match status" value="1"/>
</dbReference>
<dbReference type="NCBIfam" id="NF004790">
    <property type="entry name" value="PRK06136.1"/>
    <property type="match status" value="1"/>
</dbReference>
<evidence type="ECO:0000256" key="4">
    <source>
        <dbReference type="ARBA" id="ARBA00022679"/>
    </source>
</evidence>
<keyword evidence="6" id="KW-0627">Porphyrin biosynthesis</keyword>
<evidence type="ECO:0000256" key="8">
    <source>
        <dbReference type="RuleBase" id="RU003960"/>
    </source>
</evidence>
<dbReference type="PANTHER" id="PTHR45790:SF3">
    <property type="entry name" value="S-ADENOSYL-L-METHIONINE-DEPENDENT UROPORPHYRINOGEN III METHYLTRANSFERASE, CHLOROPLASTIC"/>
    <property type="match status" value="1"/>
</dbReference>
<dbReference type="Gene3D" id="3.30.950.10">
    <property type="entry name" value="Methyltransferase, Cobalt-precorrin-4 Transmethylase, Domain 2"/>
    <property type="match status" value="1"/>
</dbReference>
<dbReference type="InterPro" id="IPR050161">
    <property type="entry name" value="Siro_Cobalamin_biosynth"/>
</dbReference>
<feature type="domain" description="Tetrapyrrole methylase" evidence="9">
    <location>
        <begin position="10"/>
        <end position="220"/>
    </location>
</feature>
<dbReference type="InterPro" id="IPR014776">
    <property type="entry name" value="4pyrrole_Mease_sub2"/>
</dbReference>
<proteinExistence type="inferred from homology"/>
<dbReference type="EMBL" id="LPUR01000011">
    <property type="protein sequence ID" value="KXH83282.1"/>
    <property type="molecule type" value="Genomic_DNA"/>
</dbReference>
<organism evidence="10 11">
    <name type="scientific">Chryseobacterium kwangjuense</name>
    <dbReference type="NCBI Taxonomy" id="267125"/>
    <lineage>
        <taxon>Bacteria</taxon>
        <taxon>Pseudomonadati</taxon>
        <taxon>Bacteroidota</taxon>
        <taxon>Flavobacteriia</taxon>
        <taxon>Flavobacteriales</taxon>
        <taxon>Weeksellaceae</taxon>
        <taxon>Chryseobacterium group</taxon>
        <taxon>Chryseobacterium</taxon>
    </lineage>
</organism>
<dbReference type="InterPro" id="IPR014777">
    <property type="entry name" value="4pyrrole_Mease_sub1"/>
</dbReference>
<evidence type="ECO:0000256" key="7">
    <source>
        <dbReference type="ARBA" id="ARBA00025705"/>
    </source>
</evidence>
<keyword evidence="3 8" id="KW-0489">Methyltransferase</keyword>
<evidence type="ECO:0000256" key="5">
    <source>
        <dbReference type="ARBA" id="ARBA00022691"/>
    </source>
</evidence>
<dbReference type="PROSITE" id="PS00840">
    <property type="entry name" value="SUMT_2"/>
    <property type="match status" value="1"/>
</dbReference>
<gene>
    <name evidence="10" type="ORF">AU378_12770</name>
</gene>
<evidence type="ECO:0000313" key="11">
    <source>
        <dbReference type="Proteomes" id="UP000070513"/>
    </source>
</evidence>
<reference evidence="10 11" key="2">
    <citation type="journal article" date="2016" name="Genome Announc.">
        <title>Draft Genome Sequence of a Biocontrol Rhizobacterium, Chryseobacterium kwangjuense Strain KJ1R5, Isolated from Pepper (Capsicum annuum).</title>
        <authorList>
            <person name="Jeong J.J."/>
            <person name="Park H."/>
            <person name="Park B.H."/>
            <person name="Mannaa M."/>
            <person name="Sang M.K."/>
            <person name="Choi I.G."/>
            <person name="Kim K.D."/>
        </authorList>
    </citation>
    <scope>NUCLEOTIDE SEQUENCE [LARGE SCALE GENOMIC DNA]</scope>
    <source>
        <strain evidence="10 11">KJ1R5</strain>
    </source>
</reference>
<dbReference type="InterPro" id="IPR003043">
    <property type="entry name" value="Uropor_MeTrfase_CS"/>
</dbReference>
<dbReference type="PANTHER" id="PTHR45790">
    <property type="entry name" value="SIROHEME SYNTHASE-RELATED"/>
    <property type="match status" value="1"/>
</dbReference>
<evidence type="ECO:0000256" key="6">
    <source>
        <dbReference type="ARBA" id="ARBA00023244"/>
    </source>
</evidence>
<dbReference type="Proteomes" id="UP000070513">
    <property type="component" value="Unassembled WGS sequence"/>
</dbReference>
<dbReference type="InterPro" id="IPR006366">
    <property type="entry name" value="CobA/CysG_C"/>
</dbReference>
<dbReference type="SUPFAM" id="SSF53790">
    <property type="entry name" value="Tetrapyrrole methylase"/>
    <property type="match status" value="1"/>
</dbReference>
<comment type="caution">
    <text evidence="10">The sequence shown here is derived from an EMBL/GenBank/DDBJ whole genome shotgun (WGS) entry which is preliminary data.</text>
</comment>
<dbReference type="GO" id="GO:0032259">
    <property type="term" value="P:methylation"/>
    <property type="evidence" value="ECO:0007669"/>
    <property type="project" value="UniProtKB-KW"/>
</dbReference>
<evidence type="ECO:0000313" key="10">
    <source>
        <dbReference type="EMBL" id="KXH83282.1"/>
    </source>
</evidence>
<dbReference type="NCBIfam" id="TIGR01469">
    <property type="entry name" value="cobA_cysG_Cterm"/>
    <property type="match status" value="1"/>
</dbReference>
<comment type="similarity">
    <text evidence="1 8">Belongs to the precorrin methyltransferase family.</text>
</comment>
<dbReference type="GO" id="GO:0019354">
    <property type="term" value="P:siroheme biosynthetic process"/>
    <property type="evidence" value="ECO:0007669"/>
    <property type="project" value="InterPro"/>
</dbReference>
<dbReference type="InterPro" id="IPR000878">
    <property type="entry name" value="4pyrrol_Mease"/>
</dbReference>
<comment type="pathway">
    <text evidence="7">Porphyrin-containing compound metabolism; siroheme biosynthesis; precorrin-2 from uroporphyrinogen III: step 1/1.</text>
</comment>
<dbReference type="Gene3D" id="3.40.1010.10">
    <property type="entry name" value="Cobalt-precorrin-4 Transmethylase, Domain 1"/>
    <property type="match status" value="1"/>
</dbReference>
<evidence type="ECO:0000256" key="3">
    <source>
        <dbReference type="ARBA" id="ARBA00022603"/>
    </source>
</evidence>
<keyword evidence="5" id="KW-0949">S-adenosyl-L-methionine</keyword>
<sequence length="281" mass="30821">MKQNSHSPQVFLVGAGPGDPDLITVKAVKAIASADVILCDRLVSPEIIDRYARTNAEVVYVGKECSKNASTPQAHINTLIVDYASQGKKVVRLKGGDISFFSNVLDELKALKENQIAYEIVPGITAASGAAAYAGMPLTARGYSTSVRFLTYYKTEILTDEYWKELGTSEDTLVFYMSKGNLNGLVKKFLALGKTEGKKIAVIEQATTPYQKVYTASLEDFHKRFANKDFVSPSLVVIGKVANLHEEFSWLQAPSQEGIYFKSVTNGTLVSNHQNVFEYAV</sequence>
<dbReference type="Pfam" id="PF00590">
    <property type="entry name" value="TP_methylase"/>
    <property type="match status" value="1"/>
</dbReference>
<dbReference type="AlphaFoldDB" id="A0A135WEV3"/>
<name>A0A135WEV3_9FLAO</name>
<dbReference type="CDD" id="cd11642">
    <property type="entry name" value="SUMT"/>
    <property type="match status" value="1"/>
</dbReference>